<accession>A0A8X6II71</accession>
<comment type="caution">
    <text evidence="1">The sequence shown here is derived from an EMBL/GenBank/DDBJ whole genome shotgun (WGS) entry which is preliminary data.</text>
</comment>
<name>A0A8X6II71_NEPPI</name>
<evidence type="ECO:0000313" key="1">
    <source>
        <dbReference type="EMBL" id="GFS46212.1"/>
    </source>
</evidence>
<dbReference type="Proteomes" id="UP000887013">
    <property type="component" value="Unassembled WGS sequence"/>
</dbReference>
<evidence type="ECO:0000313" key="2">
    <source>
        <dbReference type="Proteomes" id="UP000887013"/>
    </source>
</evidence>
<sequence length="106" mass="12376">MCHATEKWTEVLPAFHHGLQEFLNKNMGCTSAELVYRQTFKLLREFFDNTQTDRDPAQFGDQLRHHMHQLKPNPTFSHAKQAVFVPKDILSESRLSSYPMTGHSWC</sequence>
<proteinExistence type="predicted"/>
<protein>
    <submittedName>
        <fullName evidence="1">Uncharacterized protein</fullName>
    </submittedName>
</protein>
<dbReference type="PANTHER" id="PTHR38681">
    <property type="entry name" value="RETROVIRUS-RELATED POL POLYPROTEIN FROM TRANSPOSON 412-LIKE PROTEIN-RELATED"/>
    <property type="match status" value="1"/>
</dbReference>
<dbReference type="PANTHER" id="PTHR38681:SF1">
    <property type="entry name" value="RETROVIRUS-RELATED POL POLYPROTEIN FROM TRANSPOSON 412-LIKE PROTEIN"/>
    <property type="match status" value="1"/>
</dbReference>
<keyword evidence="2" id="KW-1185">Reference proteome</keyword>
<organism evidence="1 2">
    <name type="scientific">Nephila pilipes</name>
    <name type="common">Giant wood spider</name>
    <name type="synonym">Nephila maculata</name>
    <dbReference type="NCBI Taxonomy" id="299642"/>
    <lineage>
        <taxon>Eukaryota</taxon>
        <taxon>Metazoa</taxon>
        <taxon>Ecdysozoa</taxon>
        <taxon>Arthropoda</taxon>
        <taxon>Chelicerata</taxon>
        <taxon>Arachnida</taxon>
        <taxon>Araneae</taxon>
        <taxon>Araneomorphae</taxon>
        <taxon>Entelegynae</taxon>
        <taxon>Araneoidea</taxon>
        <taxon>Nephilidae</taxon>
        <taxon>Nephila</taxon>
    </lineage>
</organism>
<dbReference type="EMBL" id="BMAW01090723">
    <property type="protein sequence ID" value="GFS46212.1"/>
    <property type="molecule type" value="Genomic_DNA"/>
</dbReference>
<reference evidence="1" key="1">
    <citation type="submission" date="2020-08" db="EMBL/GenBank/DDBJ databases">
        <title>Multicomponent nature underlies the extraordinary mechanical properties of spider dragline silk.</title>
        <authorList>
            <person name="Kono N."/>
            <person name="Nakamura H."/>
            <person name="Mori M."/>
            <person name="Yoshida Y."/>
            <person name="Ohtoshi R."/>
            <person name="Malay A.D."/>
            <person name="Moran D.A.P."/>
            <person name="Tomita M."/>
            <person name="Numata K."/>
            <person name="Arakawa K."/>
        </authorList>
    </citation>
    <scope>NUCLEOTIDE SEQUENCE</scope>
</reference>
<dbReference type="OrthoDB" id="422540at2759"/>
<gene>
    <name evidence="1" type="ORF">NPIL_76971</name>
</gene>
<dbReference type="AlphaFoldDB" id="A0A8X6II71"/>